<dbReference type="InterPro" id="IPR006976">
    <property type="entry name" value="VanZ-like"/>
</dbReference>
<name>A0AAI8VS03_9PEZI</name>
<comment type="caution">
    <text evidence="5">The sequence shown here is derived from an EMBL/GenBank/DDBJ whole genome shotgun (WGS) entry which is preliminary data.</text>
</comment>
<feature type="transmembrane region" description="Helical" evidence="2">
    <location>
        <begin position="36"/>
        <end position="53"/>
    </location>
</feature>
<evidence type="ECO:0000313" key="5">
    <source>
        <dbReference type="EMBL" id="CAJ2509553.1"/>
    </source>
</evidence>
<dbReference type="Pfam" id="PF04892">
    <property type="entry name" value="VanZ"/>
    <property type="match status" value="1"/>
</dbReference>
<evidence type="ECO:0000313" key="6">
    <source>
        <dbReference type="Proteomes" id="UP001295740"/>
    </source>
</evidence>
<evidence type="ECO:0000256" key="1">
    <source>
        <dbReference type="SAM" id="MobiDB-lite"/>
    </source>
</evidence>
<feature type="chain" id="PRO_5042554963" evidence="3">
    <location>
        <begin position="22"/>
        <end position="209"/>
    </location>
</feature>
<keyword evidence="2" id="KW-0812">Transmembrane</keyword>
<dbReference type="Proteomes" id="UP001295740">
    <property type="component" value="Unassembled WGS sequence"/>
</dbReference>
<evidence type="ECO:0000259" key="4">
    <source>
        <dbReference type="Pfam" id="PF04892"/>
    </source>
</evidence>
<reference evidence="5" key="1">
    <citation type="submission" date="2023-10" db="EMBL/GenBank/DDBJ databases">
        <authorList>
            <person name="Hackl T."/>
        </authorList>
    </citation>
    <scope>NUCLEOTIDE SEQUENCE</scope>
</reference>
<keyword evidence="2" id="KW-1133">Transmembrane helix</keyword>
<keyword evidence="6" id="KW-1185">Reference proteome</keyword>
<feature type="transmembrane region" description="Helical" evidence="2">
    <location>
        <begin position="60"/>
        <end position="82"/>
    </location>
</feature>
<organism evidence="5 6">
    <name type="scientific">Anthostomella pinea</name>
    <dbReference type="NCBI Taxonomy" id="933095"/>
    <lineage>
        <taxon>Eukaryota</taxon>
        <taxon>Fungi</taxon>
        <taxon>Dikarya</taxon>
        <taxon>Ascomycota</taxon>
        <taxon>Pezizomycotina</taxon>
        <taxon>Sordariomycetes</taxon>
        <taxon>Xylariomycetidae</taxon>
        <taxon>Xylariales</taxon>
        <taxon>Xylariaceae</taxon>
        <taxon>Anthostomella</taxon>
    </lineage>
</organism>
<feature type="domain" description="VanZ-like" evidence="4">
    <location>
        <begin position="35"/>
        <end position="110"/>
    </location>
</feature>
<keyword evidence="2" id="KW-0472">Membrane</keyword>
<feature type="transmembrane region" description="Helical" evidence="2">
    <location>
        <begin position="94"/>
        <end position="113"/>
    </location>
</feature>
<accession>A0AAI8VS03</accession>
<feature type="signal peptide" evidence="3">
    <location>
        <begin position="1"/>
        <end position="21"/>
    </location>
</feature>
<proteinExistence type="predicted"/>
<feature type="region of interest" description="Disordered" evidence="1">
    <location>
        <begin position="145"/>
        <end position="209"/>
    </location>
</feature>
<sequence>MRIRLPFAGVFFLLCLLAGYAGLSSLQLGTVINDKLLHTLTFFVLTVVFYWIIDTNRRRTLNLTVIVCTVVLGVGSEFLQGFLPNGREFDLYDIVANVVGSVAGLGLCTWYHMRMLERKRERRYNPIAGEDEADLELGEDLGQQEEGGMSAAGNERTTSLEQEVDNWDENAADDWLADDVEGDIGASNGKEPEQNSGDGAAVDNKKRVD</sequence>
<evidence type="ECO:0000256" key="3">
    <source>
        <dbReference type="SAM" id="SignalP"/>
    </source>
</evidence>
<protein>
    <submittedName>
        <fullName evidence="5">Uu.00g145790.m01.CDS01</fullName>
    </submittedName>
</protein>
<gene>
    <name evidence="5" type="ORF">KHLLAP_LOCUS10021</name>
</gene>
<dbReference type="PANTHER" id="PTHR28008:SF1">
    <property type="entry name" value="DOMAIN PROTEIN, PUTATIVE (AFU_ORTHOLOGUE AFUA_3G10980)-RELATED"/>
    <property type="match status" value="1"/>
</dbReference>
<dbReference type="NCBIfam" id="NF037970">
    <property type="entry name" value="vanZ_1"/>
    <property type="match status" value="1"/>
</dbReference>
<feature type="compositionally biased region" description="Acidic residues" evidence="1">
    <location>
        <begin position="162"/>
        <end position="182"/>
    </location>
</feature>
<dbReference type="AlphaFoldDB" id="A0AAI8VS03"/>
<evidence type="ECO:0000256" key="2">
    <source>
        <dbReference type="SAM" id="Phobius"/>
    </source>
</evidence>
<dbReference type="PANTHER" id="PTHR28008">
    <property type="entry name" value="DOMAIN PROTEIN, PUTATIVE (AFU_ORTHOLOGUE AFUA_3G10980)-RELATED"/>
    <property type="match status" value="1"/>
</dbReference>
<dbReference type="EMBL" id="CAUWAG010000012">
    <property type="protein sequence ID" value="CAJ2509553.1"/>
    <property type="molecule type" value="Genomic_DNA"/>
</dbReference>
<keyword evidence="3" id="KW-0732">Signal</keyword>